<evidence type="ECO:0000256" key="1">
    <source>
        <dbReference type="ARBA" id="ARBA00022801"/>
    </source>
</evidence>
<protein>
    <submittedName>
        <fullName evidence="3">NUDIX hydrolase</fullName>
    </submittedName>
</protein>
<dbReference type="Pfam" id="PF00293">
    <property type="entry name" value="NUDIX"/>
    <property type="match status" value="1"/>
</dbReference>
<proteinExistence type="predicted"/>
<evidence type="ECO:0000313" key="4">
    <source>
        <dbReference type="Proteomes" id="UP001652461"/>
    </source>
</evidence>
<dbReference type="PANTHER" id="PTHR11839">
    <property type="entry name" value="UDP/ADP-SUGAR PYROPHOSPHATASE"/>
    <property type="match status" value="1"/>
</dbReference>
<dbReference type="SUPFAM" id="SSF55811">
    <property type="entry name" value="Nudix"/>
    <property type="match status" value="1"/>
</dbReference>
<dbReference type="CDD" id="cd03424">
    <property type="entry name" value="NUDIX_ADPRase_Nudt5_UGPPase_Nudt14"/>
    <property type="match status" value="1"/>
</dbReference>
<dbReference type="PROSITE" id="PS51462">
    <property type="entry name" value="NUDIX"/>
    <property type="match status" value="1"/>
</dbReference>
<dbReference type="RefSeq" id="WP_158364763.1">
    <property type="nucleotide sequence ID" value="NZ_JAOQKC010000022.1"/>
</dbReference>
<dbReference type="InterPro" id="IPR015797">
    <property type="entry name" value="NUDIX_hydrolase-like_dom_sf"/>
</dbReference>
<keyword evidence="4" id="KW-1185">Reference proteome</keyword>
<accession>A0ABT2S037</accession>
<dbReference type="PANTHER" id="PTHR11839:SF1">
    <property type="entry name" value="ADP-SUGAR PYROPHOSPHATASE"/>
    <property type="match status" value="1"/>
</dbReference>
<dbReference type="GO" id="GO:0016787">
    <property type="term" value="F:hydrolase activity"/>
    <property type="evidence" value="ECO:0007669"/>
    <property type="project" value="UniProtKB-KW"/>
</dbReference>
<name>A0ABT2S037_9FIRM</name>
<sequence length="205" mass="23633">MSKIEKVTKTTDNRFLNMYDLDTVTKTGHKALYHVASRAKDVSELKLNTHINKPDGVIIYALYGEKRDRVVLIRQYRFSIGDYIYEFPAGLVDEGENYHQAGVRELREETGLTFHPIKVDEMYSRPYFTTIGMTDESCAAVYGTADGMLSRDGLEDGEEIEVVLADRAEIRRILKEENVSLMCAYMMMHFLYEDPEKPFGFLNMK</sequence>
<dbReference type="EMBL" id="JAOQKC010000022">
    <property type="protein sequence ID" value="MCU6697938.1"/>
    <property type="molecule type" value="Genomic_DNA"/>
</dbReference>
<keyword evidence="1 3" id="KW-0378">Hydrolase</keyword>
<dbReference type="InterPro" id="IPR000086">
    <property type="entry name" value="NUDIX_hydrolase_dom"/>
</dbReference>
<evidence type="ECO:0000313" key="3">
    <source>
        <dbReference type="EMBL" id="MCU6697938.1"/>
    </source>
</evidence>
<organism evidence="3 4">
    <name type="scientific">Laedolimicola ammoniilytica</name>
    <dbReference type="NCBI Taxonomy" id="2981771"/>
    <lineage>
        <taxon>Bacteria</taxon>
        <taxon>Bacillati</taxon>
        <taxon>Bacillota</taxon>
        <taxon>Clostridia</taxon>
        <taxon>Lachnospirales</taxon>
        <taxon>Lachnospiraceae</taxon>
        <taxon>Laedolimicola</taxon>
    </lineage>
</organism>
<dbReference type="PRINTS" id="PR00502">
    <property type="entry name" value="NUDIXFAMILY"/>
</dbReference>
<gene>
    <name evidence="3" type="ORF">OCV63_13715</name>
</gene>
<evidence type="ECO:0000259" key="2">
    <source>
        <dbReference type="PROSITE" id="PS51462"/>
    </source>
</evidence>
<comment type="caution">
    <text evidence="3">The sequence shown here is derived from an EMBL/GenBank/DDBJ whole genome shotgun (WGS) entry which is preliminary data.</text>
</comment>
<dbReference type="Proteomes" id="UP001652461">
    <property type="component" value="Unassembled WGS sequence"/>
</dbReference>
<dbReference type="Gene3D" id="3.90.79.10">
    <property type="entry name" value="Nucleoside Triphosphate Pyrophosphohydrolase"/>
    <property type="match status" value="1"/>
</dbReference>
<dbReference type="InterPro" id="IPR020476">
    <property type="entry name" value="Nudix_hydrolase"/>
</dbReference>
<reference evidence="3 4" key="1">
    <citation type="journal article" date="2021" name="ISME Commun">
        <title>Automated analysis of genomic sequences facilitates high-throughput and comprehensive description of bacteria.</title>
        <authorList>
            <person name="Hitch T.C.A."/>
        </authorList>
    </citation>
    <scope>NUCLEOTIDE SEQUENCE [LARGE SCALE GENOMIC DNA]</scope>
    <source>
        <strain evidence="3 4">Sanger_04</strain>
    </source>
</reference>
<feature type="domain" description="Nudix hydrolase" evidence="2">
    <location>
        <begin position="52"/>
        <end position="187"/>
    </location>
</feature>